<reference evidence="4" key="2">
    <citation type="submission" date="2020-04" db="EMBL/GenBank/DDBJ databases">
        <authorList>
            <consortium name="NCBI Genome Project"/>
        </authorList>
    </citation>
    <scope>NUCLEOTIDE SEQUENCE</scope>
    <source>
        <strain evidence="4">CBS 304.34</strain>
    </source>
</reference>
<evidence type="ECO:0000313" key="4">
    <source>
        <dbReference type="RefSeq" id="XP_033575188.1"/>
    </source>
</evidence>
<evidence type="ECO:0000313" key="3">
    <source>
        <dbReference type="Proteomes" id="UP000504636"/>
    </source>
</evidence>
<dbReference type="EMBL" id="MU003703">
    <property type="protein sequence ID" value="KAF2808224.1"/>
    <property type="molecule type" value="Genomic_DNA"/>
</dbReference>
<proteinExistence type="predicted"/>
<dbReference type="Proteomes" id="UP000504636">
    <property type="component" value="Unplaced"/>
</dbReference>
<gene>
    <name evidence="2 4" type="ORF">BDZ99DRAFT_49546</name>
</gene>
<keyword evidence="1" id="KW-1133">Transmembrane helix</keyword>
<keyword evidence="1" id="KW-0812">Transmembrane</keyword>
<evidence type="ECO:0000256" key="1">
    <source>
        <dbReference type="SAM" id="Phobius"/>
    </source>
</evidence>
<accession>A0A6A6YJT3</accession>
<name>A0A6A6YJT3_9PEZI</name>
<reference evidence="4" key="3">
    <citation type="submission" date="2025-04" db="UniProtKB">
        <authorList>
            <consortium name="RefSeq"/>
        </authorList>
    </citation>
    <scope>IDENTIFICATION</scope>
    <source>
        <strain evidence="4">CBS 304.34</strain>
    </source>
</reference>
<evidence type="ECO:0000313" key="2">
    <source>
        <dbReference type="EMBL" id="KAF2808224.1"/>
    </source>
</evidence>
<dbReference type="RefSeq" id="XP_033575188.1">
    <property type="nucleotide sequence ID" value="XM_033723374.1"/>
</dbReference>
<protein>
    <submittedName>
        <fullName evidence="2 4">Uncharacterized protein</fullName>
    </submittedName>
</protein>
<reference evidence="2 4" key="1">
    <citation type="journal article" date="2020" name="Stud. Mycol.">
        <title>101 Dothideomycetes genomes: a test case for predicting lifestyles and emergence of pathogens.</title>
        <authorList>
            <person name="Haridas S."/>
            <person name="Albert R."/>
            <person name="Binder M."/>
            <person name="Bloem J."/>
            <person name="Labutti K."/>
            <person name="Salamov A."/>
            <person name="Andreopoulos B."/>
            <person name="Baker S."/>
            <person name="Barry K."/>
            <person name="Bills G."/>
            <person name="Bluhm B."/>
            <person name="Cannon C."/>
            <person name="Castanera R."/>
            <person name="Culley D."/>
            <person name="Daum C."/>
            <person name="Ezra D."/>
            <person name="Gonzalez J."/>
            <person name="Henrissat B."/>
            <person name="Kuo A."/>
            <person name="Liang C."/>
            <person name="Lipzen A."/>
            <person name="Lutzoni F."/>
            <person name="Magnuson J."/>
            <person name="Mondo S."/>
            <person name="Nolan M."/>
            <person name="Ohm R."/>
            <person name="Pangilinan J."/>
            <person name="Park H.-J."/>
            <person name="Ramirez L."/>
            <person name="Alfaro M."/>
            <person name="Sun H."/>
            <person name="Tritt A."/>
            <person name="Yoshinaga Y."/>
            <person name="Zwiers L.-H."/>
            <person name="Turgeon B."/>
            <person name="Goodwin S."/>
            <person name="Spatafora J."/>
            <person name="Crous P."/>
            <person name="Grigoriev I."/>
        </authorList>
    </citation>
    <scope>NUCLEOTIDE SEQUENCE</scope>
    <source>
        <strain evidence="2 4">CBS 304.34</strain>
    </source>
</reference>
<dbReference type="AlphaFoldDB" id="A0A6A6YJT3"/>
<keyword evidence="1" id="KW-0472">Membrane</keyword>
<sequence length="58" mass="6770">MAWCGAFERCMSICCKICVGKCRNIHMLTWQKSAYTFLWCFNVLTECCIMISWPFASC</sequence>
<feature type="transmembrane region" description="Helical" evidence="1">
    <location>
        <begin position="34"/>
        <end position="56"/>
    </location>
</feature>
<keyword evidence="3" id="KW-1185">Reference proteome</keyword>
<dbReference type="GeneID" id="54464267"/>
<organism evidence="2">
    <name type="scientific">Mytilinidion resinicola</name>
    <dbReference type="NCBI Taxonomy" id="574789"/>
    <lineage>
        <taxon>Eukaryota</taxon>
        <taxon>Fungi</taxon>
        <taxon>Dikarya</taxon>
        <taxon>Ascomycota</taxon>
        <taxon>Pezizomycotina</taxon>
        <taxon>Dothideomycetes</taxon>
        <taxon>Pleosporomycetidae</taxon>
        <taxon>Mytilinidiales</taxon>
        <taxon>Mytilinidiaceae</taxon>
        <taxon>Mytilinidion</taxon>
    </lineage>
</organism>